<dbReference type="OrthoDB" id="9803749at2"/>
<dbReference type="KEGG" id="elux:BTN50_0071"/>
<dbReference type="CDD" id="cd03035">
    <property type="entry name" value="ArsC_Yffb"/>
    <property type="match status" value="1"/>
</dbReference>
<dbReference type="SUPFAM" id="SSF52833">
    <property type="entry name" value="Thioredoxin-like"/>
    <property type="match status" value="1"/>
</dbReference>
<sequence length="116" mass="13633">MSTVVYGIKNCNTIKKVLIWLEAKNQPFSFHDYRKNGINQNMLKKFIKELGWERLVNKQGTIFRALSKEQKNNLNEFNAIALMLIQPTIIKRPVLEHEGHYYLGFKLDEYAVIFGE</sequence>
<dbReference type="EMBL" id="CP020660">
    <property type="protein sequence ID" value="ATF08615.1"/>
    <property type="molecule type" value="Genomic_DNA"/>
</dbReference>
<evidence type="ECO:0000313" key="3">
    <source>
        <dbReference type="EMBL" id="ATF08615.1"/>
    </source>
</evidence>
<dbReference type="PANTHER" id="PTHR30041">
    <property type="entry name" value="ARSENATE REDUCTASE"/>
    <property type="match status" value="1"/>
</dbReference>
<accession>A0A291B6J0</accession>
<evidence type="ECO:0000256" key="1">
    <source>
        <dbReference type="ARBA" id="ARBA00007198"/>
    </source>
</evidence>
<keyword evidence="4" id="KW-1185">Reference proteome</keyword>
<comment type="similarity">
    <text evidence="1 2">Belongs to the ArsC family.</text>
</comment>
<dbReference type="InterPro" id="IPR006660">
    <property type="entry name" value="Arsenate_reductase-like"/>
</dbReference>
<dbReference type="RefSeq" id="WP_096618609.1">
    <property type="nucleotide sequence ID" value="NZ_CP020660.1"/>
</dbReference>
<dbReference type="AlphaFoldDB" id="A0A291B6J0"/>
<dbReference type="NCBIfam" id="TIGR01617">
    <property type="entry name" value="arsC_related"/>
    <property type="match status" value="1"/>
</dbReference>
<reference evidence="4" key="1">
    <citation type="submission" date="2017-04" db="EMBL/GenBank/DDBJ databases">
        <title>Genome evolution of the luminous symbionts of deep sea anglerfish.</title>
        <authorList>
            <person name="Hendry T.A."/>
        </authorList>
    </citation>
    <scope>NUCLEOTIDE SEQUENCE [LARGE SCALE GENOMIC DNA]</scope>
</reference>
<dbReference type="InterPro" id="IPR036249">
    <property type="entry name" value="Thioredoxin-like_sf"/>
</dbReference>
<dbReference type="Proteomes" id="UP000218160">
    <property type="component" value="Chromosome 1"/>
</dbReference>
<proteinExistence type="inferred from homology"/>
<dbReference type="PANTHER" id="PTHR30041:SF8">
    <property type="entry name" value="PROTEIN YFFB"/>
    <property type="match status" value="1"/>
</dbReference>
<evidence type="ECO:0000256" key="2">
    <source>
        <dbReference type="PROSITE-ProRule" id="PRU01282"/>
    </source>
</evidence>
<dbReference type="InterPro" id="IPR006504">
    <property type="entry name" value="Tscrpt_reg_Spx/MgsR"/>
</dbReference>
<evidence type="ECO:0000313" key="4">
    <source>
        <dbReference type="Proteomes" id="UP000218160"/>
    </source>
</evidence>
<name>A0A291B6J0_9GAMM</name>
<dbReference type="Pfam" id="PF03960">
    <property type="entry name" value="ArsC"/>
    <property type="match status" value="1"/>
</dbReference>
<organism evidence="3 4">
    <name type="scientific">Candidatus Enterovibrio altilux</name>
    <dbReference type="NCBI Taxonomy" id="1927128"/>
    <lineage>
        <taxon>Bacteria</taxon>
        <taxon>Pseudomonadati</taxon>
        <taxon>Pseudomonadota</taxon>
        <taxon>Gammaproteobacteria</taxon>
        <taxon>Vibrionales</taxon>
        <taxon>Vibrionaceae</taxon>
        <taxon>Enterovibrio</taxon>
    </lineage>
</organism>
<protein>
    <submittedName>
        <fullName evidence="3">Glutathione-dependent thiol reductase</fullName>
    </submittedName>
</protein>
<dbReference type="NCBIfam" id="NF008107">
    <property type="entry name" value="PRK10853.1"/>
    <property type="match status" value="1"/>
</dbReference>
<gene>
    <name evidence="3" type="ORF">BTN50_0071</name>
</gene>
<dbReference type="PROSITE" id="PS51353">
    <property type="entry name" value="ARSC"/>
    <property type="match status" value="1"/>
</dbReference>
<dbReference type="Gene3D" id="3.40.30.10">
    <property type="entry name" value="Glutaredoxin"/>
    <property type="match status" value="1"/>
</dbReference>